<sequence length="75" mass="8138">MSFSELTTYLQTFAQFIFISAGPYILMIALGVLVLMVAKGWAQMKTAVIAAVAAFCFFGIPALIHYAQQQAAMSI</sequence>
<keyword evidence="2" id="KW-0614">Plasmid</keyword>
<gene>
    <name evidence="2" type="ORF">I6I06_29015</name>
</gene>
<reference evidence="2 3" key="1">
    <citation type="submission" date="2020-12" db="EMBL/GenBank/DDBJ databases">
        <title>FDA dAtabase for Regulatory Grade micrObial Sequences (FDA-ARGOS): Supporting development and validation of Infectious Disease Dx tests.</title>
        <authorList>
            <person name="Nelson B."/>
            <person name="Plummer A."/>
            <person name="Tallon L."/>
            <person name="Sadzewicz L."/>
            <person name="Zhao X."/>
            <person name="Boylan J."/>
            <person name="Ott S."/>
            <person name="Bowen H."/>
            <person name="Vavikolanu K."/>
            <person name="Mehta A."/>
            <person name="Aluvathingal J."/>
            <person name="Nadendla S."/>
            <person name="Myers T."/>
            <person name="Yan Y."/>
            <person name="Sichtig H."/>
        </authorList>
    </citation>
    <scope>NUCLEOTIDE SEQUENCE [LARGE SCALE GENOMIC DNA]</scope>
    <source>
        <strain evidence="2 3">FDAARGOS_1049</strain>
        <plasmid evidence="2 3">unnamed</plasmid>
    </source>
</reference>
<dbReference type="KEGG" id="pgis:I6I06_29015"/>
<evidence type="ECO:0008006" key="4">
    <source>
        <dbReference type="Google" id="ProtNLM"/>
    </source>
</evidence>
<name>A0A7T4TCR9_9BURK</name>
<geneLocation type="plasmid" evidence="2 3">
    <name>unnamed</name>
</geneLocation>
<accession>A0A7T4TCR9</accession>
<keyword evidence="1" id="KW-1133">Transmembrane helix</keyword>
<keyword evidence="1" id="KW-0472">Membrane</keyword>
<feature type="transmembrane region" description="Helical" evidence="1">
    <location>
        <begin position="12"/>
        <end position="35"/>
    </location>
</feature>
<proteinExistence type="predicted"/>
<keyword evidence="1" id="KW-0812">Transmembrane</keyword>
<dbReference type="RefSeq" id="WP_052400539.1">
    <property type="nucleotide sequence ID" value="NZ_CP066077.1"/>
</dbReference>
<evidence type="ECO:0000313" key="3">
    <source>
        <dbReference type="Proteomes" id="UP000595610"/>
    </source>
</evidence>
<dbReference type="Proteomes" id="UP000595610">
    <property type="component" value="Plasmid unnamed"/>
</dbReference>
<dbReference type="AlphaFoldDB" id="A0A7T4TCR9"/>
<protein>
    <recommendedName>
        <fullName evidence="4">Mating pair formation protein</fullName>
    </recommendedName>
</protein>
<feature type="transmembrane region" description="Helical" evidence="1">
    <location>
        <begin position="47"/>
        <end position="67"/>
    </location>
</feature>
<organism evidence="2 3">
    <name type="scientific">Paraburkholderia ginsengisoli</name>
    <dbReference type="NCBI Taxonomy" id="311231"/>
    <lineage>
        <taxon>Bacteria</taxon>
        <taxon>Pseudomonadati</taxon>
        <taxon>Pseudomonadota</taxon>
        <taxon>Betaproteobacteria</taxon>
        <taxon>Burkholderiales</taxon>
        <taxon>Burkholderiaceae</taxon>
        <taxon>Paraburkholderia</taxon>
    </lineage>
</organism>
<dbReference type="EMBL" id="CP066077">
    <property type="protein sequence ID" value="QQC67863.1"/>
    <property type="molecule type" value="Genomic_DNA"/>
</dbReference>
<evidence type="ECO:0000256" key="1">
    <source>
        <dbReference type="SAM" id="Phobius"/>
    </source>
</evidence>
<evidence type="ECO:0000313" key="2">
    <source>
        <dbReference type="EMBL" id="QQC67863.1"/>
    </source>
</evidence>
<keyword evidence="3" id="KW-1185">Reference proteome</keyword>